<name>L7KQN5_9ACTN</name>
<evidence type="ECO:0000259" key="2">
    <source>
        <dbReference type="Pfam" id="PF19348"/>
    </source>
</evidence>
<dbReference type="Pfam" id="PF19348">
    <property type="entry name" value="DUF5926"/>
    <property type="match status" value="1"/>
</dbReference>
<proteinExistence type="predicted"/>
<comment type="caution">
    <text evidence="3">The sequence shown here is derived from an EMBL/GenBank/DDBJ whole genome shotgun (WGS) entry which is preliminary data.</text>
</comment>
<gene>
    <name evidence="3" type="ORF">GOACH_31_00250</name>
</gene>
<dbReference type="RefSeq" id="WP_005179308.1">
    <property type="nucleotide sequence ID" value="NZ_BANR01000031.1"/>
</dbReference>
<dbReference type="InterPro" id="IPR045970">
    <property type="entry name" value="DUF5926"/>
</dbReference>
<dbReference type="STRING" id="1220583.GOACH_31_00250"/>
<sequence>MAKKSKRGSGPRPGSNRAERVAARKARAAATLAPSPRPFAGLAAECDLVALRSFVNSATAVLDLVEPGPTFPEPTSVMPDDARRPAPAPGERNEVLLATILPGAISALVREFRGAPQGVAATQTDPEPEDVNSALAQSISWAAHAKLGDDYRGPDADADSDTSLADVLKVDAPLDIIVHDDFSWWFPDGAEVPAEIAPMVERASDTVLPTARLRPKSGIGAPWWVDAGERAHLRWVRPEPEDELMNALARLHAAGRLTLGDGSRYAGSFRTHGLLVPVFDLDNEMHHEEWYAGLDQFDAWLSEALSATSDLTIDERSSRDGLRTRQVTIR</sequence>
<dbReference type="Proteomes" id="UP000010988">
    <property type="component" value="Unassembled WGS sequence"/>
</dbReference>
<dbReference type="AlphaFoldDB" id="L7KQN5"/>
<feature type="region of interest" description="Disordered" evidence="1">
    <location>
        <begin position="1"/>
        <end position="32"/>
    </location>
</feature>
<organism evidence="3 4">
    <name type="scientific">Gordonia aichiensis NBRC 108223</name>
    <dbReference type="NCBI Taxonomy" id="1220583"/>
    <lineage>
        <taxon>Bacteria</taxon>
        <taxon>Bacillati</taxon>
        <taxon>Actinomycetota</taxon>
        <taxon>Actinomycetes</taxon>
        <taxon>Mycobacteriales</taxon>
        <taxon>Gordoniaceae</taxon>
        <taxon>Gordonia</taxon>
    </lineage>
</organism>
<keyword evidence="4" id="KW-1185">Reference proteome</keyword>
<dbReference type="eggNOG" id="COG3012">
    <property type="taxonomic scope" value="Bacteria"/>
</dbReference>
<reference evidence="3 4" key="1">
    <citation type="submission" date="2012-12" db="EMBL/GenBank/DDBJ databases">
        <title>Whole genome shotgun sequence of Gordonia aichiensis NBRC 108223.</title>
        <authorList>
            <person name="Isaki-Nakamura S."/>
            <person name="Hosoyama A."/>
            <person name="Tsuchikane K."/>
            <person name="Ando Y."/>
            <person name="Baba S."/>
            <person name="Ohji S."/>
            <person name="Hamada M."/>
            <person name="Tamura T."/>
            <person name="Yamazoe A."/>
            <person name="Yamazaki S."/>
            <person name="Fujita N."/>
        </authorList>
    </citation>
    <scope>NUCLEOTIDE SEQUENCE [LARGE SCALE GENOMIC DNA]</scope>
    <source>
        <strain evidence="3 4">NBRC 108223</strain>
    </source>
</reference>
<feature type="domain" description="DUF5926" evidence="2">
    <location>
        <begin position="38"/>
        <end position="330"/>
    </location>
</feature>
<evidence type="ECO:0000313" key="4">
    <source>
        <dbReference type="Proteomes" id="UP000010988"/>
    </source>
</evidence>
<dbReference type="EMBL" id="BANR01000031">
    <property type="protein sequence ID" value="GAC50821.1"/>
    <property type="molecule type" value="Genomic_DNA"/>
</dbReference>
<protein>
    <recommendedName>
        <fullName evidence="2">DUF5926 domain-containing protein</fullName>
    </recommendedName>
</protein>
<dbReference type="OrthoDB" id="5512013at2"/>
<evidence type="ECO:0000313" key="3">
    <source>
        <dbReference type="EMBL" id="GAC50821.1"/>
    </source>
</evidence>
<evidence type="ECO:0000256" key="1">
    <source>
        <dbReference type="SAM" id="MobiDB-lite"/>
    </source>
</evidence>
<accession>L7KQN5</accession>